<evidence type="ECO:0000256" key="4">
    <source>
        <dbReference type="ARBA" id="ARBA00022452"/>
    </source>
</evidence>
<keyword evidence="4" id="KW-1134">Transmembrane beta strand</keyword>
<evidence type="ECO:0000256" key="9">
    <source>
        <dbReference type="ARBA" id="ARBA00023136"/>
    </source>
</evidence>
<evidence type="ECO:0000256" key="2">
    <source>
        <dbReference type="ARBA" id="ARBA00011233"/>
    </source>
</evidence>
<evidence type="ECO:0000259" key="11">
    <source>
        <dbReference type="Pfam" id="PF13609"/>
    </source>
</evidence>
<dbReference type="Pfam" id="PF13609">
    <property type="entry name" value="Porin_4"/>
    <property type="match status" value="1"/>
</dbReference>
<dbReference type="OrthoDB" id="8173690at2"/>
<comment type="subcellular location">
    <subcellularLocation>
        <location evidence="1">Cell outer membrane</location>
        <topology evidence="1">Multi-pass membrane protein</topology>
    </subcellularLocation>
</comment>
<dbReference type="GO" id="GO:0015288">
    <property type="term" value="F:porin activity"/>
    <property type="evidence" value="ECO:0007669"/>
    <property type="project" value="UniProtKB-KW"/>
</dbReference>
<keyword evidence="6" id="KW-0732">Signal</keyword>
<dbReference type="PROSITE" id="PS51257">
    <property type="entry name" value="PROKAR_LIPOPROTEIN"/>
    <property type="match status" value="1"/>
</dbReference>
<keyword evidence="13" id="KW-1185">Reference proteome</keyword>
<evidence type="ECO:0000256" key="1">
    <source>
        <dbReference type="ARBA" id="ARBA00004571"/>
    </source>
</evidence>
<keyword evidence="7" id="KW-0406">Ion transport</keyword>
<dbReference type="InterPro" id="IPR023614">
    <property type="entry name" value="Porin_dom_sf"/>
</dbReference>
<gene>
    <name evidence="12" type="ORF">HPA02_00580</name>
</gene>
<keyword evidence="8" id="KW-0626">Porin</keyword>
<dbReference type="PANTHER" id="PTHR34501">
    <property type="entry name" value="PROTEIN YDDL-RELATED"/>
    <property type="match status" value="1"/>
</dbReference>
<dbReference type="InterPro" id="IPR050298">
    <property type="entry name" value="Gram-neg_bact_OMP"/>
</dbReference>
<name>A0A510X5R6_9GAMM</name>
<dbReference type="GO" id="GO:0046930">
    <property type="term" value="C:pore complex"/>
    <property type="evidence" value="ECO:0007669"/>
    <property type="project" value="UniProtKB-KW"/>
</dbReference>
<evidence type="ECO:0000256" key="7">
    <source>
        <dbReference type="ARBA" id="ARBA00023065"/>
    </source>
</evidence>
<accession>A0A510X5R6</accession>
<dbReference type="EMBL" id="BJUK01000001">
    <property type="protein sequence ID" value="GEK45775.1"/>
    <property type="molecule type" value="Genomic_DNA"/>
</dbReference>
<keyword evidence="3" id="KW-0813">Transport</keyword>
<dbReference type="SUPFAM" id="SSF56935">
    <property type="entry name" value="Porins"/>
    <property type="match status" value="1"/>
</dbReference>
<proteinExistence type="predicted"/>
<protein>
    <recommendedName>
        <fullName evidence="11">Porin domain-containing protein</fullName>
    </recommendedName>
</protein>
<reference evidence="12 13" key="1">
    <citation type="submission" date="2019-07" db="EMBL/GenBank/DDBJ databases">
        <title>Whole genome shotgun sequence of Halomonas pacifica NBRC 102220.</title>
        <authorList>
            <person name="Hosoyama A."/>
            <person name="Uohara A."/>
            <person name="Ohji S."/>
            <person name="Ichikawa N."/>
        </authorList>
    </citation>
    <scope>NUCLEOTIDE SEQUENCE [LARGE SCALE GENOMIC DNA]</scope>
    <source>
        <strain evidence="12 13">NBRC 102220</strain>
    </source>
</reference>
<evidence type="ECO:0000256" key="8">
    <source>
        <dbReference type="ARBA" id="ARBA00023114"/>
    </source>
</evidence>
<dbReference type="RefSeq" id="WP_146800694.1">
    <property type="nucleotide sequence ID" value="NZ_BJUK01000001.1"/>
</dbReference>
<dbReference type="AlphaFoldDB" id="A0A510X5R6"/>
<evidence type="ECO:0000256" key="5">
    <source>
        <dbReference type="ARBA" id="ARBA00022692"/>
    </source>
</evidence>
<sequence length="341" mass="38851">MRKLLFALPFISGYACADIQVSGILDIAYEVAESGGETTERVTGAGLSANRVQFRLQERLTEDLSFLGVYEAMYRPHSDDDIGQREAFAQLISQKYGTISIGRQDTPSASAYGYADPLFGNEYSLVNNIGVFYAPWREDRSLMYISPRIEGFQFRGMATQGERDGSRDGRVYSLSLDYWSDSPWYFSIAFDRKYQRNLWDSDTMEQSTDIYLTSVYAMGNTEFTAILHRYSGYYAYAPWVDFDSSGNDLQLGIRHDFGNRHNLAVSLIHKDDDNNRELSDATGINLGYIYNYSESIDLYGVYGYVHHSTDSEVRYPLSWNLDSPLPDENPQGVQLGFRLKF</sequence>
<dbReference type="GO" id="GO:0009279">
    <property type="term" value="C:cell outer membrane"/>
    <property type="evidence" value="ECO:0007669"/>
    <property type="project" value="UniProtKB-SubCell"/>
</dbReference>
<evidence type="ECO:0000256" key="6">
    <source>
        <dbReference type="ARBA" id="ARBA00022729"/>
    </source>
</evidence>
<dbReference type="GO" id="GO:0006811">
    <property type="term" value="P:monoatomic ion transport"/>
    <property type="evidence" value="ECO:0007669"/>
    <property type="project" value="UniProtKB-KW"/>
</dbReference>
<feature type="domain" description="Porin" evidence="11">
    <location>
        <begin position="6"/>
        <end position="308"/>
    </location>
</feature>
<keyword evidence="9" id="KW-0472">Membrane</keyword>
<evidence type="ECO:0000256" key="3">
    <source>
        <dbReference type="ARBA" id="ARBA00022448"/>
    </source>
</evidence>
<evidence type="ECO:0000313" key="13">
    <source>
        <dbReference type="Proteomes" id="UP000321275"/>
    </source>
</evidence>
<dbReference type="CDD" id="cd00342">
    <property type="entry name" value="gram_neg_porins"/>
    <property type="match status" value="1"/>
</dbReference>
<dbReference type="InterPro" id="IPR033900">
    <property type="entry name" value="Gram_neg_porin_domain"/>
</dbReference>
<dbReference type="Gene3D" id="2.40.160.10">
    <property type="entry name" value="Porin"/>
    <property type="match status" value="1"/>
</dbReference>
<comment type="caution">
    <text evidence="12">The sequence shown here is derived from an EMBL/GenBank/DDBJ whole genome shotgun (WGS) entry which is preliminary data.</text>
</comment>
<keyword evidence="10" id="KW-0998">Cell outer membrane</keyword>
<evidence type="ECO:0000256" key="10">
    <source>
        <dbReference type="ARBA" id="ARBA00023237"/>
    </source>
</evidence>
<keyword evidence="5" id="KW-0812">Transmembrane</keyword>
<dbReference type="Proteomes" id="UP000321275">
    <property type="component" value="Unassembled WGS sequence"/>
</dbReference>
<evidence type="ECO:0000313" key="12">
    <source>
        <dbReference type="EMBL" id="GEK45775.1"/>
    </source>
</evidence>
<dbReference type="PANTHER" id="PTHR34501:SF9">
    <property type="entry name" value="MAJOR OUTER MEMBRANE PROTEIN P.IA"/>
    <property type="match status" value="1"/>
</dbReference>
<comment type="subunit">
    <text evidence="2">Homotrimer.</text>
</comment>
<organism evidence="12 13">
    <name type="scientific">Bisbaumannia pacifica</name>
    <dbReference type="NCBI Taxonomy" id="77098"/>
    <lineage>
        <taxon>Bacteria</taxon>
        <taxon>Pseudomonadati</taxon>
        <taxon>Pseudomonadota</taxon>
        <taxon>Gammaproteobacteria</taxon>
        <taxon>Oceanospirillales</taxon>
        <taxon>Halomonadaceae</taxon>
        <taxon>Bisbaumannia</taxon>
    </lineage>
</organism>